<evidence type="ECO:0000313" key="1">
    <source>
        <dbReference type="EMBL" id="CAE7357675.1"/>
    </source>
</evidence>
<dbReference type="Proteomes" id="UP000604046">
    <property type="component" value="Unassembled WGS sequence"/>
</dbReference>
<protein>
    <submittedName>
        <fullName evidence="1">AKR1 protein</fullName>
    </submittedName>
</protein>
<evidence type="ECO:0000313" key="2">
    <source>
        <dbReference type="Proteomes" id="UP000604046"/>
    </source>
</evidence>
<proteinExistence type="predicted"/>
<dbReference type="EMBL" id="CAJNDS010002165">
    <property type="protein sequence ID" value="CAE7357675.1"/>
    <property type="molecule type" value="Genomic_DNA"/>
</dbReference>
<sequence>MAQALTGAIALLSGMQIGSSTIRVRLAKAEDRELYTGCLYSLSTAVSAVCPPESMRPAMESEWMGTSHDAYHGWEEPEYESWKQPQMS</sequence>
<accession>A0A812PBY3</accession>
<dbReference type="AlphaFoldDB" id="A0A812PBY3"/>
<keyword evidence="2" id="KW-1185">Reference proteome</keyword>
<reference evidence="1" key="1">
    <citation type="submission" date="2021-02" db="EMBL/GenBank/DDBJ databases">
        <authorList>
            <person name="Dougan E. K."/>
            <person name="Rhodes N."/>
            <person name="Thang M."/>
            <person name="Chan C."/>
        </authorList>
    </citation>
    <scope>NUCLEOTIDE SEQUENCE</scope>
</reference>
<comment type="caution">
    <text evidence="1">The sequence shown here is derived from an EMBL/GenBank/DDBJ whole genome shotgun (WGS) entry which is preliminary data.</text>
</comment>
<name>A0A812PBY3_9DINO</name>
<gene>
    <name evidence="1" type="primary">AKR1</name>
    <name evidence="1" type="ORF">SNAT2548_LOCUS19093</name>
</gene>
<organism evidence="1 2">
    <name type="scientific">Symbiodinium natans</name>
    <dbReference type="NCBI Taxonomy" id="878477"/>
    <lineage>
        <taxon>Eukaryota</taxon>
        <taxon>Sar</taxon>
        <taxon>Alveolata</taxon>
        <taxon>Dinophyceae</taxon>
        <taxon>Suessiales</taxon>
        <taxon>Symbiodiniaceae</taxon>
        <taxon>Symbiodinium</taxon>
    </lineage>
</organism>